<dbReference type="AlphaFoldDB" id="A0A0E0A9R4"/>
<feature type="region of interest" description="Disordered" evidence="1">
    <location>
        <begin position="376"/>
        <end position="405"/>
    </location>
</feature>
<evidence type="ECO:0000256" key="1">
    <source>
        <dbReference type="SAM" id="MobiDB-lite"/>
    </source>
</evidence>
<feature type="compositionally biased region" description="Basic and acidic residues" evidence="1">
    <location>
        <begin position="56"/>
        <end position="65"/>
    </location>
</feature>
<accession>A0A0E0A9R4</accession>
<organism evidence="2">
    <name type="scientific">Oryza glumipatula</name>
    <dbReference type="NCBI Taxonomy" id="40148"/>
    <lineage>
        <taxon>Eukaryota</taxon>
        <taxon>Viridiplantae</taxon>
        <taxon>Streptophyta</taxon>
        <taxon>Embryophyta</taxon>
        <taxon>Tracheophyta</taxon>
        <taxon>Spermatophyta</taxon>
        <taxon>Magnoliopsida</taxon>
        <taxon>Liliopsida</taxon>
        <taxon>Poales</taxon>
        <taxon>Poaceae</taxon>
        <taxon>BOP clade</taxon>
        <taxon>Oryzoideae</taxon>
        <taxon>Oryzeae</taxon>
        <taxon>Oryzinae</taxon>
        <taxon>Oryza</taxon>
    </lineage>
</organism>
<name>A0A0E0A9R4_9ORYZ</name>
<feature type="region of interest" description="Disordered" evidence="1">
    <location>
        <begin position="183"/>
        <end position="265"/>
    </location>
</feature>
<evidence type="ECO:0000313" key="2">
    <source>
        <dbReference type="EnsemblPlants" id="OGLUM06G16150.1"/>
    </source>
</evidence>
<feature type="compositionally biased region" description="Basic residues" evidence="1">
    <location>
        <begin position="101"/>
        <end position="133"/>
    </location>
</feature>
<evidence type="ECO:0000313" key="3">
    <source>
        <dbReference type="Proteomes" id="UP000026961"/>
    </source>
</evidence>
<dbReference type="Gramene" id="OGLUM06G16150.1">
    <property type="protein sequence ID" value="OGLUM06G16150.1"/>
    <property type="gene ID" value="OGLUM06G16150"/>
</dbReference>
<feature type="region of interest" description="Disordered" evidence="1">
    <location>
        <begin position="31"/>
        <end position="168"/>
    </location>
</feature>
<reference evidence="2" key="2">
    <citation type="submission" date="2018-05" db="EMBL/GenBank/DDBJ databases">
        <title>OgluRS3 (Oryza glumaepatula Reference Sequence Version 3).</title>
        <authorList>
            <person name="Zhang J."/>
            <person name="Kudrna D."/>
            <person name="Lee S."/>
            <person name="Talag J."/>
            <person name="Welchert J."/>
            <person name="Wing R.A."/>
        </authorList>
    </citation>
    <scope>NUCLEOTIDE SEQUENCE [LARGE SCALE GENOMIC DNA]</scope>
</reference>
<reference evidence="2" key="1">
    <citation type="submission" date="2015-04" db="UniProtKB">
        <authorList>
            <consortium name="EnsemblPlants"/>
        </authorList>
    </citation>
    <scope>IDENTIFICATION</scope>
</reference>
<sequence>MARRAATSGEKGQRAVVGRRTYGEIAVIINISNSEPPASSLRWRTSHTMHRWPSSSRERFPDRYGRPHGSQAAGGARRRRGAGGDDTGAREQGGGSSLLSVRRRGSRGARRRRQRPLRGAARRHVVRRERRRRREQDGDATVAGEQGVGGGTMGGRSPHSLGRPCASPLGRRRLSLLLAVLTSPTPRARRPTPSHAPCPASSPRTLARSPAALPTRPCSQRRLLPQPLRPRLLPHRHHQPGHAQTPASPRLTATDKPTPTPASPRLAATNKLTRASPLGCRHRHHRRCRGAALILSRSPRLGLQLEQIAVTSARPRARPAGRCSIVGEANGRAAGAGDKEKAWPERRAYSWLLALAKISGMREFLVDLRSQEEPVVADPNGRHGTQIQNKNSHRKHKIICNQDQT</sequence>
<dbReference type="Proteomes" id="UP000026961">
    <property type="component" value="Chromosome 6"/>
</dbReference>
<feature type="compositionally biased region" description="Low complexity" evidence="1">
    <location>
        <begin position="220"/>
        <end position="231"/>
    </location>
</feature>
<dbReference type="HOGENOM" id="CLU_053418_0_0_1"/>
<proteinExistence type="predicted"/>
<dbReference type="EnsemblPlants" id="OGLUM06G16150.1">
    <property type="protein sequence ID" value="OGLUM06G16150.1"/>
    <property type="gene ID" value="OGLUM06G16150"/>
</dbReference>
<protein>
    <submittedName>
        <fullName evidence="2">Uncharacterized protein</fullName>
    </submittedName>
</protein>
<keyword evidence="3" id="KW-1185">Reference proteome</keyword>